<dbReference type="PANTHER" id="PTHR36842:SF1">
    <property type="entry name" value="PROTEIN TOLB"/>
    <property type="match status" value="1"/>
</dbReference>
<evidence type="ECO:0000256" key="2">
    <source>
        <dbReference type="SAM" id="MobiDB-lite"/>
    </source>
</evidence>
<organism evidence="3">
    <name type="scientific">uncultured Solirubrobacteraceae bacterium</name>
    <dbReference type="NCBI Taxonomy" id="1162706"/>
    <lineage>
        <taxon>Bacteria</taxon>
        <taxon>Bacillati</taxon>
        <taxon>Actinomycetota</taxon>
        <taxon>Thermoleophilia</taxon>
        <taxon>Solirubrobacterales</taxon>
        <taxon>Solirubrobacteraceae</taxon>
        <taxon>environmental samples</taxon>
    </lineage>
</organism>
<evidence type="ECO:0000256" key="1">
    <source>
        <dbReference type="ARBA" id="ARBA00009820"/>
    </source>
</evidence>
<sequence>MQGRGRGAPVCLDGRTAHRGEADPTASAEELDSVFNGRIAFTSFRVDHDPGPGTLFNGDIFSIAPTGADLRQLTDDPGYDAQSDWSPDGTTIAYRIRKPQSRVNFEIARMPASGGRRAIITSTPTGLASSMPSWYPDGSALLFRLSGRAIDADIWTMGPMGEDPRLLIAPPGEQWYPSFNRDMSRIVFATTLSPVGDTDRGIFTSAADGSDIRLVYDAPGIMDTAPAWSPDGRRIAFESNSDPTGGNPEGDREIFIVGADGTGVRQLTSNAEHDEGPAFSPDGTMLVYSGGRDEQHGDIRVMTTAGVFIRQLTDFDGRDESPDWQPIPAPSTTRNCQSPADLVGRDLRSRGMPCRKARRLVVRWLEGKLLDHPRTQVRVDAFGGTDRVIITRPGSNPDRTPLVTFLVEPSAG</sequence>
<dbReference type="AlphaFoldDB" id="A0A6J4RDY1"/>
<reference evidence="3" key="1">
    <citation type="submission" date="2020-02" db="EMBL/GenBank/DDBJ databases">
        <authorList>
            <person name="Meier V. D."/>
        </authorList>
    </citation>
    <scope>NUCLEOTIDE SEQUENCE</scope>
    <source>
        <strain evidence="3">AVDCRST_MAG38</strain>
    </source>
</reference>
<evidence type="ECO:0000313" key="3">
    <source>
        <dbReference type="EMBL" id="CAA9463123.1"/>
    </source>
</evidence>
<accession>A0A6J4RDY1</accession>
<proteinExistence type="inferred from homology"/>
<comment type="similarity">
    <text evidence="1">Belongs to the TolB family.</text>
</comment>
<dbReference type="EMBL" id="CADCVJ010000022">
    <property type="protein sequence ID" value="CAA9463123.1"/>
    <property type="molecule type" value="Genomic_DNA"/>
</dbReference>
<feature type="region of interest" description="Disordered" evidence="2">
    <location>
        <begin position="1"/>
        <end position="28"/>
    </location>
</feature>
<dbReference type="PANTHER" id="PTHR36842">
    <property type="entry name" value="PROTEIN TOLB HOMOLOG"/>
    <property type="match status" value="1"/>
</dbReference>
<dbReference type="SUPFAM" id="SSF69304">
    <property type="entry name" value="Tricorn protease N-terminal domain"/>
    <property type="match status" value="1"/>
</dbReference>
<protein>
    <submittedName>
        <fullName evidence="3">TolB protein, periplasmic protein involved in the tonb-independent uptake of group A colicins</fullName>
    </submittedName>
</protein>
<dbReference type="InterPro" id="IPR011042">
    <property type="entry name" value="6-blade_b-propeller_TolB-like"/>
</dbReference>
<feature type="region of interest" description="Disordered" evidence="2">
    <location>
        <begin position="317"/>
        <end position="336"/>
    </location>
</feature>
<dbReference type="InterPro" id="IPR011659">
    <property type="entry name" value="WD40"/>
</dbReference>
<dbReference type="Gene3D" id="2.120.10.30">
    <property type="entry name" value="TolB, C-terminal domain"/>
    <property type="match status" value="2"/>
</dbReference>
<dbReference type="Pfam" id="PF07676">
    <property type="entry name" value="PD40"/>
    <property type="match status" value="3"/>
</dbReference>
<name>A0A6J4RDY1_9ACTN</name>
<gene>
    <name evidence="3" type="ORF">AVDCRST_MAG38-370</name>
</gene>